<dbReference type="KEGG" id="pazo:AYR47_15515"/>
<evidence type="ECO:0000313" key="1">
    <source>
        <dbReference type="EMBL" id="AMN79647.1"/>
    </source>
</evidence>
<protein>
    <submittedName>
        <fullName evidence="1">Uncharacterized protein</fullName>
    </submittedName>
</protein>
<dbReference type="EMBL" id="CP014546">
    <property type="protein sequence ID" value="AMN79647.1"/>
    <property type="molecule type" value="Genomic_DNA"/>
</dbReference>
<dbReference type="AlphaFoldDB" id="A0A127HYR6"/>
<organism evidence="1 2">
    <name type="scientific">Pseudomonas azotoformans</name>
    <dbReference type="NCBI Taxonomy" id="47878"/>
    <lineage>
        <taxon>Bacteria</taxon>
        <taxon>Pseudomonadati</taxon>
        <taxon>Pseudomonadota</taxon>
        <taxon>Gammaproteobacteria</taxon>
        <taxon>Pseudomonadales</taxon>
        <taxon>Pseudomonadaceae</taxon>
        <taxon>Pseudomonas</taxon>
    </lineage>
</organism>
<dbReference type="Proteomes" id="UP000070516">
    <property type="component" value="Chromosome"/>
</dbReference>
<proteinExistence type="predicted"/>
<reference evidence="1 2" key="1">
    <citation type="submission" date="2016-02" db="EMBL/GenBank/DDBJ databases">
        <title>Complete genome sequence of Pseudomonas azotoformans S4.</title>
        <authorList>
            <person name="Fang Y."/>
            <person name="Wu L."/>
            <person name="Feng G."/>
        </authorList>
    </citation>
    <scope>NUCLEOTIDE SEQUENCE [LARGE SCALE GENOMIC DNA]</scope>
    <source>
        <strain evidence="1 2">S4</strain>
    </source>
</reference>
<name>A0A127HYR6_PSEAZ</name>
<accession>A0A127HYR6</accession>
<gene>
    <name evidence="1" type="ORF">AYR47_15515</name>
</gene>
<sequence length="87" mass="9863">MYQVEIELQSQQFLHALYRSGIFRKAKACHVPFLQLFLIYFPIMAQVDGKALVATNALKALEVLAQSTTWVISKITVAWKAMISDSM</sequence>
<evidence type="ECO:0000313" key="2">
    <source>
        <dbReference type="Proteomes" id="UP000070516"/>
    </source>
</evidence>